<keyword evidence="2" id="KW-1185">Reference proteome</keyword>
<evidence type="ECO:0000313" key="2">
    <source>
        <dbReference type="Proteomes" id="UP000004277"/>
    </source>
</evidence>
<protein>
    <submittedName>
        <fullName evidence="1">PilN domain-containing protein</fullName>
    </submittedName>
</protein>
<organism evidence="1 2">
    <name type="scientific">Imbroritus primus</name>
    <dbReference type="NCBI Taxonomy" id="3058603"/>
    <lineage>
        <taxon>Bacteria</taxon>
        <taxon>Pseudomonadati</taxon>
        <taxon>Pseudomonadota</taxon>
        <taxon>Betaproteobacteria</taxon>
        <taxon>Burkholderiales</taxon>
        <taxon>Burkholderiaceae</taxon>
        <taxon>Imbroritus</taxon>
    </lineage>
</organism>
<comment type="caution">
    <text evidence="1">The sequence shown here is derived from an EMBL/GenBank/DDBJ whole genome shotgun (WGS) entry which is preliminary data.</text>
</comment>
<evidence type="ECO:0000313" key="1">
    <source>
        <dbReference type="EMBL" id="TMS59311.1"/>
    </source>
</evidence>
<dbReference type="EMBL" id="AKCV02000011">
    <property type="protein sequence ID" value="TMS59311.1"/>
    <property type="molecule type" value="Genomic_DNA"/>
</dbReference>
<sequence>MTSKSLPSINLLPYHGERKARRRQRVMTGLGVAAVGGAVAVLLGGFIIDRQTAAETQLNAILTVENARLDREITEVNSLRKEIDELLQRQNAVESLQIKRNRPVQLLEELVRLAPDGVFFKTLRQEDEKFTIVGVAQSNERVSQVLRSLSEVPWLANAELLETKAITMTNNLKEQRRLFEFSLRFSYRPADPPAQGASGVPAAPDKAGKGA</sequence>
<proteinExistence type="predicted"/>
<name>A0ACD3SSY0_9BURK</name>
<accession>A0ACD3SSY0</accession>
<dbReference type="Proteomes" id="UP000004277">
    <property type="component" value="Unassembled WGS sequence"/>
</dbReference>
<gene>
    <name evidence="1" type="ORF">MW7_003800</name>
</gene>
<reference evidence="1" key="1">
    <citation type="submission" date="2019-05" db="EMBL/GenBank/DDBJ databases">
        <title>Revised genome assembly of Burkholderiaceae (previously Ralstonia) sp. PBA.</title>
        <authorList>
            <person name="Gan H.M."/>
        </authorList>
    </citation>
    <scope>NUCLEOTIDE SEQUENCE</scope>
    <source>
        <strain evidence="1">PBA</strain>
    </source>
</reference>